<evidence type="ECO:0000313" key="3">
    <source>
        <dbReference type="Proteomes" id="UP001347796"/>
    </source>
</evidence>
<evidence type="ECO:0000313" key="2">
    <source>
        <dbReference type="EMBL" id="KAK6177584.1"/>
    </source>
</evidence>
<name>A0AAN8PJL6_PATCE</name>
<keyword evidence="1" id="KW-0732">Signal</keyword>
<organism evidence="2 3">
    <name type="scientific">Patella caerulea</name>
    <name type="common">Rayed Mediterranean limpet</name>
    <dbReference type="NCBI Taxonomy" id="87958"/>
    <lineage>
        <taxon>Eukaryota</taxon>
        <taxon>Metazoa</taxon>
        <taxon>Spiralia</taxon>
        <taxon>Lophotrochozoa</taxon>
        <taxon>Mollusca</taxon>
        <taxon>Gastropoda</taxon>
        <taxon>Patellogastropoda</taxon>
        <taxon>Patelloidea</taxon>
        <taxon>Patellidae</taxon>
        <taxon>Patella</taxon>
    </lineage>
</organism>
<sequence length="83" mass="9269">MVRHSVVLLAVVLTIVSVSHAHWYGKRGDKADLISAFLRHRVEAMQSTTIGSDEALSAISEIIRIWQTQKEQASIEGTLKARR</sequence>
<evidence type="ECO:0000256" key="1">
    <source>
        <dbReference type="SAM" id="SignalP"/>
    </source>
</evidence>
<gene>
    <name evidence="2" type="ORF">SNE40_015656</name>
</gene>
<reference evidence="2 3" key="1">
    <citation type="submission" date="2024-01" db="EMBL/GenBank/DDBJ databases">
        <title>The genome of the rayed Mediterranean limpet Patella caerulea (Linnaeus, 1758).</title>
        <authorList>
            <person name="Anh-Thu Weber A."/>
            <person name="Halstead-Nussloch G."/>
        </authorList>
    </citation>
    <scope>NUCLEOTIDE SEQUENCE [LARGE SCALE GENOMIC DNA]</scope>
    <source>
        <strain evidence="2">AATW-2023a</strain>
        <tissue evidence="2">Whole specimen</tissue>
    </source>
</reference>
<feature type="signal peptide" evidence="1">
    <location>
        <begin position="1"/>
        <end position="21"/>
    </location>
</feature>
<dbReference type="EMBL" id="JAZGQO010000010">
    <property type="protein sequence ID" value="KAK6177584.1"/>
    <property type="molecule type" value="Genomic_DNA"/>
</dbReference>
<accession>A0AAN8PJL6</accession>
<keyword evidence="3" id="KW-1185">Reference proteome</keyword>
<feature type="chain" id="PRO_5042844817" evidence="1">
    <location>
        <begin position="22"/>
        <end position="83"/>
    </location>
</feature>
<comment type="caution">
    <text evidence="2">The sequence shown here is derived from an EMBL/GenBank/DDBJ whole genome shotgun (WGS) entry which is preliminary data.</text>
</comment>
<proteinExistence type="predicted"/>
<dbReference type="AlphaFoldDB" id="A0AAN8PJL6"/>
<dbReference type="Proteomes" id="UP001347796">
    <property type="component" value="Unassembled WGS sequence"/>
</dbReference>
<protein>
    <submittedName>
        <fullName evidence="2">Uncharacterized protein</fullName>
    </submittedName>
</protein>